<organism evidence="5 6">
    <name type="scientific">Microbacterium yannicii</name>
    <dbReference type="NCBI Taxonomy" id="671622"/>
    <lineage>
        <taxon>Bacteria</taxon>
        <taxon>Bacillati</taxon>
        <taxon>Actinomycetota</taxon>
        <taxon>Actinomycetes</taxon>
        <taxon>Micrococcales</taxon>
        <taxon>Microbacteriaceae</taxon>
        <taxon>Microbacterium</taxon>
    </lineage>
</organism>
<dbReference type="PANTHER" id="PTHR43377">
    <property type="entry name" value="BILIVERDIN REDUCTASE A"/>
    <property type="match status" value="1"/>
</dbReference>
<dbReference type="Proteomes" id="UP001501407">
    <property type="component" value="Unassembled WGS sequence"/>
</dbReference>
<sequence length="441" mass="46487">MAVLTLTDFDRPAKRCPVEWNMGSAALGGGFTAEWNDPRASPHRAIRSGRLSPATTMQGGAVTVSGPPPVRIGVVGAGFMGRQHIDFVRASTGAALAAIADPAVTITEAACPTYPSTARMLDAEQLDAVIVANPNALHVDTAVACLEAGVAVLLEKPVAVSYAQSRRLVDAVERLNGRLLVGHHRRHHLAVARARAAIGDGELGQVVAVTALWSARKEPEYFIDTPWHSQPGAGVTLINAVHDLDLLRHLCGEVAEVQAMQSSHARGLEVEDTISLTLRFENGALGSLLASDAGVSPWGWDQATEETPAFPFLPDEVAYRIVGTRAALSVPNLARYGYDASVPPDWHSPLSRTYLPVTPRASFPAQLDHFLEVARGTTAPLVSADDASRTLALVEAAALAARSGRTVDVRRFQAAAQTDVAAHPDDASPDHPATGGRDGGA</sequence>
<keyword evidence="1" id="KW-0520">NAD</keyword>
<evidence type="ECO:0000256" key="2">
    <source>
        <dbReference type="SAM" id="MobiDB-lite"/>
    </source>
</evidence>
<dbReference type="Pfam" id="PF01408">
    <property type="entry name" value="GFO_IDH_MocA"/>
    <property type="match status" value="1"/>
</dbReference>
<proteinExistence type="predicted"/>
<dbReference type="SUPFAM" id="SSF51735">
    <property type="entry name" value="NAD(P)-binding Rossmann-fold domains"/>
    <property type="match status" value="1"/>
</dbReference>
<dbReference type="InterPro" id="IPR036291">
    <property type="entry name" value="NAD(P)-bd_dom_sf"/>
</dbReference>
<dbReference type="InterPro" id="IPR051450">
    <property type="entry name" value="Gfo/Idh/MocA_Oxidoreductases"/>
</dbReference>
<dbReference type="Gene3D" id="3.40.50.720">
    <property type="entry name" value="NAD(P)-binding Rossmann-like Domain"/>
    <property type="match status" value="1"/>
</dbReference>
<protein>
    <submittedName>
        <fullName evidence="5">Gfo/Idh/MocA family oxidoreductase</fullName>
    </submittedName>
</protein>
<evidence type="ECO:0000313" key="6">
    <source>
        <dbReference type="Proteomes" id="UP001501407"/>
    </source>
</evidence>
<dbReference type="InterPro" id="IPR000683">
    <property type="entry name" value="Gfo/Idh/MocA-like_OxRdtase_N"/>
</dbReference>
<comment type="caution">
    <text evidence="5">The sequence shown here is derived from an EMBL/GenBank/DDBJ whole genome shotgun (WGS) entry which is preliminary data.</text>
</comment>
<accession>A0ABP9MBZ8</accession>
<gene>
    <name evidence="5" type="ORF">GCM10025760_21640</name>
</gene>
<dbReference type="Pfam" id="PF22725">
    <property type="entry name" value="GFO_IDH_MocA_C3"/>
    <property type="match status" value="1"/>
</dbReference>
<dbReference type="Gene3D" id="3.30.360.10">
    <property type="entry name" value="Dihydrodipicolinate Reductase, domain 2"/>
    <property type="match status" value="1"/>
</dbReference>
<feature type="domain" description="GFO/IDH/MocA-like oxidoreductase" evidence="4">
    <location>
        <begin position="192"/>
        <end position="327"/>
    </location>
</feature>
<evidence type="ECO:0000313" key="5">
    <source>
        <dbReference type="EMBL" id="GAA5092662.1"/>
    </source>
</evidence>
<dbReference type="EMBL" id="BAABKZ010000002">
    <property type="protein sequence ID" value="GAA5092662.1"/>
    <property type="molecule type" value="Genomic_DNA"/>
</dbReference>
<reference evidence="6" key="1">
    <citation type="journal article" date="2019" name="Int. J. Syst. Evol. Microbiol.">
        <title>The Global Catalogue of Microorganisms (GCM) 10K type strain sequencing project: providing services to taxonomists for standard genome sequencing and annotation.</title>
        <authorList>
            <consortium name="The Broad Institute Genomics Platform"/>
            <consortium name="The Broad Institute Genome Sequencing Center for Infectious Disease"/>
            <person name="Wu L."/>
            <person name="Ma J."/>
        </authorList>
    </citation>
    <scope>NUCLEOTIDE SEQUENCE [LARGE SCALE GENOMIC DNA]</scope>
    <source>
        <strain evidence="6">JCM 18959</strain>
    </source>
</reference>
<dbReference type="InterPro" id="IPR055170">
    <property type="entry name" value="GFO_IDH_MocA-like_dom"/>
</dbReference>
<evidence type="ECO:0000256" key="1">
    <source>
        <dbReference type="ARBA" id="ARBA00023027"/>
    </source>
</evidence>
<feature type="region of interest" description="Disordered" evidence="2">
    <location>
        <begin position="417"/>
        <end position="441"/>
    </location>
</feature>
<keyword evidence="6" id="KW-1185">Reference proteome</keyword>
<dbReference type="SUPFAM" id="SSF55347">
    <property type="entry name" value="Glyceraldehyde-3-phosphate dehydrogenase-like, C-terminal domain"/>
    <property type="match status" value="1"/>
</dbReference>
<dbReference type="PANTHER" id="PTHR43377:SF8">
    <property type="entry name" value="BLR3664 PROTEIN"/>
    <property type="match status" value="1"/>
</dbReference>
<feature type="domain" description="Gfo/Idh/MocA-like oxidoreductase N-terminal" evidence="3">
    <location>
        <begin position="70"/>
        <end position="183"/>
    </location>
</feature>
<name>A0ABP9MBZ8_9MICO</name>
<evidence type="ECO:0000259" key="4">
    <source>
        <dbReference type="Pfam" id="PF22725"/>
    </source>
</evidence>
<evidence type="ECO:0000259" key="3">
    <source>
        <dbReference type="Pfam" id="PF01408"/>
    </source>
</evidence>